<accession>A0A411HG53</accession>
<feature type="region of interest" description="Disordered" evidence="12">
    <location>
        <begin position="197"/>
        <end position="249"/>
    </location>
</feature>
<keyword evidence="16" id="KW-1185">Reference proteome</keyword>
<keyword evidence="6" id="KW-0997">Cell inner membrane</keyword>
<evidence type="ECO:0000256" key="1">
    <source>
        <dbReference type="ARBA" id="ARBA00004383"/>
    </source>
</evidence>
<evidence type="ECO:0000256" key="6">
    <source>
        <dbReference type="ARBA" id="ARBA00022519"/>
    </source>
</evidence>
<keyword evidence="9" id="KW-0653">Protein transport</keyword>
<evidence type="ECO:0000256" key="9">
    <source>
        <dbReference type="ARBA" id="ARBA00022927"/>
    </source>
</evidence>
<keyword evidence="8" id="KW-0677">Repeat</keyword>
<dbReference type="EMBL" id="CP035704">
    <property type="protein sequence ID" value="QBB69496.1"/>
    <property type="molecule type" value="Genomic_DNA"/>
</dbReference>
<feature type="chain" id="PRO_5019335265" description="Protein TonB" evidence="13">
    <location>
        <begin position="36"/>
        <end position="335"/>
    </location>
</feature>
<evidence type="ECO:0000256" key="5">
    <source>
        <dbReference type="ARBA" id="ARBA00022475"/>
    </source>
</evidence>
<reference evidence="15 16" key="1">
    <citation type="submission" date="2019-01" db="EMBL/GenBank/DDBJ databases">
        <title>Pseudolysobacter antarctica gen. nov., sp. nov., isolated from Fildes Peninsula, Antarctica.</title>
        <authorList>
            <person name="Wei Z."/>
            <person name="Peng F."/>
        </authorList>
    </citation>
    <scope>NUCLEOTIDE SEQUENCE [LARGE SCALE GENOMIC DNA]</scope>
    <source>
        <strain evidence="15 16">AQ6-296</strain>
    </source>
</reference>
<dbReference type="SUPFAM" id="SSF74653">
    <property type="entry name" value="TolA/TonB C-terminal domain"/>
    <property type="match status" value="1"/>
</dbReference>
<evidence type="ECO:0000256" key="12">
    <source>
        <dbReference type="SAM" id="MobiDB-lite"/>
    </source>
</evidence>
<evidence type="ECO:0000313" key="16">
    <source>
        <dbReference type="Proteomes" id="UP000291562"/>
    </source>
</evidence>
<dbReference type="InterPro" id="IPR037682">
    <property type="entry name" value="TonB_C"/>
</dbReference>
<dbReference type="PROSITE" id="PS52015">
    <property type="entry name" value="TONB_CTD"/>
    <property type="match status" value="1"/>
</dbReference>
<dbReference type="InterPro" id="IPR006260">
    <property type="entry name" value="TonB/TolA_C"/>
</dbReference>
<keyword evidence="11" id="KW-0472">Membrane</keyword>
<evidence type="ECO:0000259" key="14">
    <source>
        <dbReference type="PROSITE" id="PS52015"/>
    </source>
</evidence>
<keyword evidence="10" id="KW-1133">Transmembrane helix</keyword>
<dbReference type="RefSeq" id="WP_129831752.1">
    <property type="nucleotide sequence ID" value="NZ_CP035704.1"/>
</dbReference>
<dbReference type="AlphaFoldDB" id="A0A411HG53"/>
<evidence type="ECO:0000256" key="3">
    <source>
        <dbReference type="ARBA" id="ARBA00022362"/>
    </source>
</evidence>
<evidence type="ECO:0000256" key="13">
    <source>
        <dbReference type="SAM" id="SignalP"/>
    </source>
</evidence>
<dbReference type="Pfam" id="PF03544">
    <property type="entry name" value="TonB_C"/>
    <property type="match status" value="1"/>
</dbReference>
<sequence length="335" mass="34694">MRKKIIKDSNRGNAVFAPALTWRPLSLILCGALLAACQDQAPAPKPADAPKPAAAAAAAVEPGSVTPDAAAVPLTPADINQLLQDARKHLQAQRLVAPPGNNALENYSRVLEADPKNLTARDALRELFPFAVSVAEQNINSGTLDESERIVTLMSKSDPNNNTLLILRGKIDAKRKLADQTQKDKDTALAAATAAAAAKKGTPTSPSPADAATPTAATPAAAPAPVAAAPTPAPAPVAAVPAGGESHDAKAIATPSPEYPPAAYRAHTDGWVQVAFTVTEQGAVADVKVTGSQPARVFDKAAVSAIQRWTFTPKMENGKAVAAQMSRRLEFKATQ</sequence>
<dbReference type="PANTHER" id="PTHR33446:SF8">
    <property type="entry name" value="PROTEIN TONB"/>
    <property type="match status" value="1"/>
</dbReference>
<evidence type="ECO:0000256" key="4">
    <source>
        <dbReference type="ARBA" id="ARBA00022448"/>
    </source>
</evidence>
<dbReference type="Gene3D" id="3.30.1150.10">
    <property type="match status" value="1"/>
</dbReference>
<evidence type="ECO:0000256" key="8">
    <source>
        <dbReference type="ARBA" id="ARBA00022737"/>
    </source>
</evidence>
<dbReference type="NCBIfam" id="TIGR01352">
    <property type="entry name" value="tonB_Cterm"/>
    <property type="match status" value="1"/>
</dbReference>
<gene>
    <name evidence="15" type="ORF">ELE36_03380</name>
</gene>
<dbReference type="GO" id="GO:0098797">
    <property type="term" value="C:plasma membrane protein complex"/>
    <property type="evidence" value="ECO:0007669"/>
    <property type="project" value="TreeGrafter"/>
</dbReference>
<dbReference type="GO" id="GO:0015031">
    <property type="term" value="P:protein transport"/>
    <property type="evidence" value="ECO:0007669"/>
    <property type="project" value="UniProtKB-KW"/>
</dbReference>
<feature type="signal peptide" evidence="13">
    <location>
        <begin position="1"/>
        <end position="35"/>
    </location>
</feature>
<protein>
    <recommendedName>
        <fullName evidence="3">Protein TonB</fullName>
    </recommendedName>
</protein>
<evidence type="ECO:0000256" key="11">
    <source>
        <dbReference type="ARBA" id="ARBA00023136"/>
    </source>
</evidence>
<feature type="domain" description="TonB C-terminal" evidence="14">
    <location>
        <begin position="244"/>
        <end position="335"/>
    </location>
</feature>
<keyword evidence="5" id="KW-1003">Cell membrane</keyword>
<dbReference type="Proteomes" id="UP000291562">
    <property type="component" value="Chromosome"/>
</dbReference>
<name>A0A411HG53_9GAMM</name>
<dbReference type="KEGG" id="xbc:ELE36_03380"/>
<dbReference type="InterPro" id="IPR051045">
    <property type="entry name" value="TonB-dependent_transducer"/>
</dbReference>
<keyword evidence="7" id="KW-0812">Transmembrane</keyword>
<dbReference type="GO" id="GO:0055085">
    <property type="term" value="P:transmembrane transport"/>
    <property type="evidence" value="ECO:0007669"/>
    <property type="project" value="InterPro"/>
</dbReference>
<dbReference type="OrthoDB" id="1628901at2"/>
<comment type="similarity">
    <text evidence="2">Belongs to the TonB family.</text>
</comment>
<evidence type="ECO:0000256" key="10">
    <source>
        <dbReference type="ARBA" id="ARBA00022989"/>
    </source>
</evidence>
<keyword evidence="4" id="KW-0813">Transport</keyword>
<dbReference type="PANTHER" id="PTHR33446">
    <property type="entry name" value="PROTEIN TONB-RELATED"/>
    <property type="match status" value="1"/>
</dbReference>
<organism evidence="15 16">
    <name type="scientific">Pseudolysobacter antarcticus</name>
    <dbReference type="NCBI Taxonomy" id="2511995"/>
    <lineage>
        <taxon>Bacteria</taxon>
        <taxon>Pseudomonadati</taxon>
        <taxon>Pseudomonadota</taxon>
        <taxon>Gammaproteobacteria</taxon>
        <taxon>Lysobacterales</taxon>
        <taxon>Rhodanobacteraceae</taxon>
        <taxon>Pseudolysobacter</taxon>
    </lineage>
</organism>
<proteinExistence type="inferred from homology"/>
<feature type="compositionally biased region" description="Low complexity" evidence="12">
    <location>
        <begin position="197"/>
        <end position="242"/>
    </location>
</feature>
<keyword evidence="13" id="KW-0732">Signal</keyword>
<evidence type="ECO:0000256" key="2">
    <source>
        <dbReference type="ARBA" id="ARBA00006555"/>
    </source>
</evidence>
<dbReference type="GO" id="GO:0031992">
    <property type="term" value="F:energy transducer activity"/>
    <property type="evidence" value="ECO:0007669"/>
    <property type="project" value="TreeGrafter"/>
</dbReference>
<evidence type="ECO:0000313" key="15">
    <source>
        <dbReference type="EMBL" id="QBB69496.1"/>
    </source>
</evidence>
<comment type="subcellular location">
    <subcellularLocation>
        <location evidence="1">Cell inner membrane</location>
        <topology evidence="1">Single-pass membrane protein</topology>
        <orientation evidence="1">Periplasmic side</orientation>
    </subcellularLocation>
</comment>
<evidence type="ECO:0000256" key="7">
    <source>
        <dbReference type="ARBA" id="ARBA00022692"/>
    </source>
</evidence>